<proteinExistence type="predicted"/>
<evidence type="ECO:0000259" key="1">
    <source>
        <dbReference type="Pfam" id="PF13443"/>
    </source>
</evidence>
<comment type="caution">
    <text evidence="2">The sequence shown here is derived from an EMBL/GenBank/DDBJ whole genome shotgun (WGS) entry which is preliminary data.</text>
</comment>
<accession>A0ABS9V4Y6</accession>
<feature type="domain" description="HTH cro/C1-type" evidence="1">
    <location>
        <begin position="9"/>
        <end position="59"/>
    </location>
</feature>
<reference evidence="2" key="1">
    <citation type="submission" date="2022-03" db="EMBL/GenBank/DDBJ databases">
        <title>De novo assembled genomes of Belliella spp. (Cyclobacteriaceae) strains.</title>
        <authorList>
            <person name="Szabo A."/>
            <person name="Korponai K."/>
            <person name="Felfoldi T."/>
        </authorList>
    </citation>
    <scope>NUCLEOTIDE SEQUENCE</scope>
    <source>
        <strain evidence="2">DSM 111904</strain>
    </source>
</reference>
<organism evidence="2 3">
    <name type="scientific">Belliella filtrata</name>
    <dbReference type="NCBI Taxonomy" id="2923435"/>
    <lineage>
        <taxon>Bacteria</taxon>
        <taxon>Pseudomonadati</taxon>
        <taxon>Bacteroidota</taxon>
        <taxon>Cytophagia</taxon>
        <taxon>Cytophagales</taxon>
        <taxon>Cyclobacteriaceae</taxon>
        <taxon>Belliella</taxon>
    </lineage>
</organism>
<name>A0ABS9V4Y6_9BACT</name>
<keyword evidence="3" id="KW-1185">Reference proteome</keyword>
<dbReference type="Pfam" id="PF13443">
    <property type="entry name" value="HTH_26"/>
    <property type="match status" value="1"/>
</dbReference>
<dbReference type="RefSeq" id="WP_241349911.1">
    <property type="nucleotide sequence ID" value="NZ_JAKZGP010000079.1"/>
</dbReference>
<protein>
    <submittedName>
        <fullName evidence="2">Helix-turn-helix domain-containing protein</fullName>
    </submittedName>
</protein>
<sequence>MKKGKYRTKLGSIFDERSVNQSDVSKRTKIGKNRLTDLCTKESVRIKADELYLISLAIKMDSCHLLEELCSHNELVEDKN</sequence>
<dbReference type="Proteomes" id="UP001165489">
    <property type="component" value="Unassembled WGS sequence"/>
</dbReference>
<evidence type="ECO:0000313" key="2">
    <source>
        <dbReference type="EMBL" id="MCH7411477.1"/>
    </source>
</evidence>
<dbReference type="InterPro" id="IPR001387">
    <property type="entry name" value="Cro/C1-type_HTH"/>
</dbReference>
<dbReference type="EMBL" id="JAKZGP010000079">
    <property type="protein sequence ID" value="MCH7411477.1"/>
    <property type="molecule type" value="Genomic_DNA"/>
</dbReference>
<gene>
    <name evidence="2" type="ORF">MM239_18965</name>
</gene>
<evidence type="ECO:0000313" key="3">
    <source>
        <dbReference type="Proteomes" id="UP001165489"/>
    </source>
</evidence>